<reference evidence="1" key="1">
    <citation type="journal article" date="2015" name="Nature">
        <title>Complex archaea that bridge the gap between prokaryotes and eukaryotes.</title>
        <authorList>
            <person name="Spang A."/>
            <person name="Saw J.H."/>
            <person name="Jorgensen S.L."/>
            <person name="Zaremba-Niedzwiedzka K."/>
            <person name="Martijn J."/>
            <person name="Lind A.E."/>
            <person name="van Eijk R."/>
            <person name="Schleper C."/>
            <person name="Guy L."/>
            <person name="Ettema T.J."/>
        </authorList>
    </citation>
    <scope>NUCLEOTIDE SEQUENCE</scope>
</reference>
<comment type="caution">
    <text evidence="1">The sequence shown here is derived from an EMBL/GenBank/DDBJ whole genome shotgun (WGS) entry which is preliminary data.</text>
</comment>
<protein>
    <submittedName>
        <fullName evidence="1">Uncharacterized protein</fullName>
    </submittedName>
</protein>
<organism evidence="1">
    <name type="scientific">marine sediment metagenome</name>
    <dbReference type="NCBI Taxonomy" id="412755"/>
    <lineage>
        <taxon>unclassified sequences</taxon>
        <taxon>metagenomes</taxon>
        <taxon>ecological metagenomes</taxon>
    </lineage>
</organism>
<dbReference type="EMBL" id="LAZR01043875">
    <property type="protein sequence ID" value="KKL06047.1"/>
    <property type="molecule type" value="Genomic_DNA"/>
</dbReference>
<accession>A0A0F9AWR6</accession>
<sequence>MIRHRRNAHDQYAIGWSDRWYNLMQVRVFQVHRVSQRWLGSAVCWYPSLEWEDEERVGA</sequence>
<gene>
    <name evidence="1" type="ORF">LCGC14_2599960</name>
</gene>
<name>A0A0F9AWR6_9ZZZZ</name>
<evidence type="ECO:0000313" key="1">
    <source>
        <dbReference type="EMBL" id="KKL06047.1"/>
    </source>
</evidence>
<proteinExistence type="predicted"/>
<dbReference type="AlphaFoldDB" id="A0A0F9AWR6"/>